<proteinExistence type="predicted"/>
<evidence type="ECO:0000313" key="1">
    <source>
        <dbReference type="EMBL" id="OAE34311.1"/>
    </source>
</evidence>
<evidence type="ECO:0000313" key="2">
    <source>
        <dbReference type="Proteomes" id="UP000077202"/>
    </source>
</evidence>
<accession>A0A176WNX2</accession>
<reference evidence="1" key="1">
    <citation type="submission" date="2016-03" db="EMBL/GenBank/DDBJ databases">
        <title>Mechanisms controlling the formation of the plant cell surface in tip-growing cells are functionally conserved among land plants.</title>
        <authorList>
            <person name="Honkanen S."/>
            <person name="Jones V.A."/>
            <person name="Morieri G."/>
            <person name="Champion C."/>
            <person name="Hetherington A.J."/>
            <person name="Kelly S."/>
            <person name="Saint-Marcoux D."/>
            <person name="Proust H."/>
            <person name="Prescott H."/>
            <person name="Dolan L."/>
        </authorList>
    </citation>
    <scope>NUCLEOTIDE SEQUENCE [LARGE SCALE GENOMIC DNA]</scope>
    <source>
        <tissue evidence="1">Whole gametophyte</tissue>
    </source>
</reference>
<comment type="caution">
    <text evidence="1">The sequence shown here is derived from an EMBL/GenBank/DDBJ whole genome shotgun (WGS) entry which is preliminary data.</text>
</comment>
<dbReference type="Proteomes" id="UP000077202">
    <property type="component" value="Unassembled WGS sequence"/>
</dbReference>
<sequence>MLFAQTFETCPDLQLIRSASHRERNRLSEHFRCGTGCDCDCDYDYDYDLAGNGETCAAPTLTLHSTVVGGNVLHSRQAGRQADSAASEQSVIILQVASMHPKLLS</sequence>
<keyword evidence="2" id="KW-1185">Reference proteome</keyword>
<organism evidence="1 2">
    <name type="scientific">Marchantia polymorpha subsp. ruderalis</name>
    <dbReference type="NCBI Taxonomy" id="1480154"/>
    <lineage>
        <taxon>Eukaryota</taxon>
        <taxon>Viridiplantae</taxon>
        <taxon>Streptophyta</taxon>
        <taxon>Embryophyta</taxon>
        <taxon>Marchantiophyta</taxon>
        <taxon>Marchantiopsida</taxon>
        <taxon>Marchantiidae</taxon>
        <taxon>Marchantiales</taxon>
        <taxon>Marchantiaceae</taxon>
        <taxon>Marchantia</taxon>
    </lineage>
</organism>
<gene>
    <name evidence="1" type="ORF">AXG93_3235s1140</name>
</gene>
<dbReference type="EMBL" id="LVLJ01000419">
    <property type="protein sequence ID" value="OAE34311.1"/>
    <property type="molecule type" value="Genomic_DNA"/>
</dbReference>
<dbReference type="AlphaFoldDB" id="A0A176WNX2"/>
<name>A0A176WNX2_MARPO</name>
<protein>
    <submittedName>
        <fullName evidence="1">Uncharacterized protein</fullName>
    </submittedName>
</protein>